<organism evidence="2 3">
    <name type="scientific">Paenibacillus oryzisoli</name>
    <dbReference type="NCBI Taxonomy" id="1850517"/>
    <lineage>
        <taxon>Bacteria</taxon>
        <taxon>Bacillati</taxon>
        <taxon>Bacillota</taxon>
        <taxon>Bacilli</taxon>
        <taxon>Bacillales</taxon>
        <taxon>Paenibacillaceae</taxon>
        <taxon>Paenibacillus</taxon>
    </lineage>
</organism>
<evidence type="ECO:0000313" key="2">
    <source>
        <dbReference type="EMBL" id="OAS15069.1"/>
    </source>
</evidence>
<reference evidence="2 3" key="1">
    <citation type="submission" date="2016-05" db="EMBL/GenBank/DDBJ databases">
        <title>Paenibacillus sp. 1ZS3-15 nov., isolated from the rhizosphere soil.</title>
        <authorList>
            <person name="Zhang X.X."/>
            <person name="Zhang J."/>
        </authorList>
    </citation>
    <scope>NUCLEOTIDE SEQUENCE [LARGE SCALE GENOMIC DNA]</scope>
    <source>
        <strain evidence="2 3">1ZS3-15</strain>
    </source>
</reference>
<comment type="caution">
    <text evidence="2">The sequence shown here is derived from an EMBL/GenBank/DDBJ whole genome shotgun (WGS) entry which is preliminary data.</text>
</comment>
<sequence>MDHHKNLLYGVLAGVILICLNNPIALHTIQSLFESMSIAYITVRGILYILSFIGILTVAYCTIELIIVVHKFRKQR</sequence>
<gene>
    <name evidence="2" type="ORF">A8708_22320</name>
</gene>
<keyword evidence="1" id="KW-0472">Membrane</keyword>
<proteinExistence type="predicted"/>
<dbReference type="AlphaFoldDB" id="A0A198A0T2"/>
<protein>
    <submittedName>
        <fullName evidence="2">Uncharacterized protein</fullName>
    </submittedName>
</protein>
<dbReference type="Proteomes" id="UP000078454">
    <property type="component" value="Unassembled WGS sequence"/>
</dbReference>
<feature type="transmembrane region" description="Helical" evidence="1">
    <location>
        <begin position="46"/>
        <end position="69"/>
    </location>
</feature>
<accession>A0A198A0T2</accession>
<evidence type="ECO:0000313" key="3">
    <source>
        <dbReference type="Proteomes" id="UP000078454"/>
    </source>
</evidence>
<feature type="transmembrane region" description="Helical" evidence="1">
    <location>
        <begin position="7"/>
        <end position="26"/>
    </location>
</feature>
<dbReference type="EMBL" id="LYPB01000085">
    <property type="protein sequence ID" value="OAS15069.1"/>
    <property type="molecule type" value="Genomic_DNA"/>
</dbReference>
<evidence type="ECO:0000256" key="1">
    <source>
        <dbReference type="SAM" id="Phobius"/>
    </source>
</evidence>
<keyword evidence="1" id="KW-1133">Transmembrane helix</keyword>
<name>A0A198A0T2_9BACL</name>
<keyword evidence="1" id="KW-0812">Transmembrane</keyword>
<keyword evidence="3" id="KW-1185">Reference proteome</keyword>